<dbReference type="GO" id="GO:0005886">
    <property type="term" value="C:plasma membrane"/>
    <property type="evidence" value="ECO:0007669"/>
    <property type="project" value="UniProtKB-SubCell"/>
</dbReference>
<dbReference type="InterPro" id="IPR020846">
    <property type="entry name" value="MFS_dom"/>
</dbReference>
<protein>
    <recommendedName>
        <fullName evidence="9">Major facilitator superfamily (MFS) profile domain-containing protein</fullName>
    </recommendedName>
</protein>
<dbReference type="InterPro" id="IPR050549">
    <property type="entry name" value="MFS_Trehalose_Transporter"/>
</dbReference>
<sequence length="459" mass="51278">MSEKNSSTFLYLAVFCVNLYTFCTCNAYTWSSPSLPILHSNNTDINPLRRPITNLEESWILSLQLLGSVVGTLLSGLFSKKFGSKKSLIIASVPFIIGYIIIAHSKSIVLFYIARFLTGISAIFSMGLIPSYVAEISQDHNRGILSSLTGTTICLSNLMNYGIGPLLSIQTMAYIGLSIMVIFLITFVPFVPESPYRYMQIQKNERAEKCLKKFRGNSDVKNEMENVYNLLSHERVENQNIFKDIVTSSSTKRALIICCTLILCQIFMGYSFLAVYLQTVIEATDDTIPYYAVTMTVGVLQTFSGILCGSLVDKLGRKILMYISAVGCSVSMFSLSIYFFLKIREYNIDSMFWLPLVTLSMFFVFFCLGMGIIPIILTGELYSPNVKSVCLSITFMFSMGSAFLYTAAIPFVLNIFGIDVMFCVCGIVSILAVIFLKIFVPETKGRSFEEIQILLGSKK</sequence>
<evidence type="ECO:0000256" key="3">
    <source>
        <dbReference type="ARBA" id="ARBA00022475"/>
    </source>
</evidence>
<feature type="transmembrane region" description="Helical" evidence="8">
    <location>
        <begin position="415"/>
        <end position="440"/>
    </location>
</feature>
<feature type="transmembrane region" description="Helical" evidence="8">
    <location>
        <begin position="169"/>
        <end position="191"/>
    </location>
</feature>
<dbReference type="GO" id="GO:0022857">
    <property type="term" value="F:transmembrane transporter activity"/>
    <property type="evidence" value="ECO:0007669"/>
    <property type="project" value="InterPro"/>
</dbReference>
<dbReference type="Pfam" id="PF00083">
    <property type="entry name" value="Sugar_tr"/>
    <property type="match status" value="1"/>
</dbReference>
<evidence type="ECO:0000256" key="4">
    <source>
        <dbReference type="ARBA" id="ARBA00022597"/>
    </source>
</evidence>
<keyword evidence="2" id="KW-0813">Transport</keyword>
<evidence type="ECO:0000256" key="1">
    <source>
        <dbReference type="ARBA" id="ARBA00004651"/>
    </source>
</evidence>
<keyword evidence="7 8" id="KW-0472">Membrane</keyword>
<name>A0A9P0CXM0_9CUCU</name>
<dbReference type="Proteomes" id="UP001153636">
    <property type="component" value="Chromosome 2"/>
</dbReference>
<evidence type="ECO:0000256" key="6">
    <source>
        <dbReference type="ARBA" id="ARBA00022989"/>
    </source>
</evidence>
<dbReference type="AlphaFoldDB" id="A0A9P0CXM0"/>
<feature type="transmembrane region" description="Helical" evidence="8">
    <location>
        <begin position="288"/>
        <end position="312"/>
    </location>
</feature>
<evidence type="ECO:0000256" key="8">
    <source>
        <dbReference type="SAM" id="Phobius"/>
    </source>
</evidence>
<keyword evidence="5 8" id="KW-0812">Transmembrane</keyword>
<accession>A0A9P0CXM0</accession>
<feature type="transmembrane region" description="Helical" evidence="8">
    <location>
        <begin position="9"/>
        <end position="30"/>
    </location>
</feature>
<feature type="domain" description="Major facilitator superfamily (MFS) profile" evidence="9">
    <location>
        <begin position="6"/>
        <end position="444"/>
    </location>
</feature>
<evidence type="ECO:0000256" key="2">
    <source>
        <dbReference type="ARBA" id="ARBA00022448"/>
    </source>
</evidence>
<dbReference type="InterPro" id="IPR005828">
    <property type="entry name" value="MFS_sugar_transport-like"/>
</dbReference>
<evidence type="ECO:0000259" key="9">
    <source>
        <dbReference type="PROSITE" id="PS50850"/>
    </source>
</evidence>
<evidence type="ECO:0000256" key="7">
    <source>
        <dbReference type="ARBA" id="ARBA00023136"/>
    </source>
</evidence>
<feature type="transmembrane region" description="Helical" evidence="8">
    <location>
        <begin position="59"/>
        <end position="78"/>
    </location>
</feature>
<feature type="transmembrane region" description="Helical" evidence="8">
    <location>
        <begin position="389"/>
        <end position="409"/>
    </location>
</feature>
<dbReference type="SUPFAM" id="SSF103473">
    <property type="entry name" value="MFS general substrate transporter"/>
    <property type="match status" value="1"/>
</dbReference>
<comment type="subcellular location">
    <subcellularLocation>
        <location evidence="1">Cell membrane</location>
        <topology evidence="1">Multi-pass membrane protein</topology>
    </subcellularLocation>
</comment>
<dbReference type="InterPro" id="IPR036259">
    <property type="entry name" value="MFS_trans_sf"/>
</dbReference>
<dbReference type="Gene3D" id="1.20.1250.20">
    <property type="entry name" value="MFS general substrate transporter like domains"/>
    <property type="match status" value="1"/>
</dbReference>
<evidence type="ECO:0000313" key="10">
    <source>
        <dbReference type="EMBL" id="CAH1106547.1"/>
    </source>
</evidence>
<keyword evidence="3" id="KW-1003">Cell membrane</keyword>
<dbReference type="OrthoDB" id="4142200at2759"/>
<keyword evidence="6 8" id="KW-1133">Transmembrane helix</keyword>
<feature type="transmembrane region" description="Helical" evidence="8">
    <location>
        <begin position="110"/>
        <end position="132"/>
    </location>
</feature>
<reference evidence="10" key="1">
    <citation type="submission" date="2022-01" db="EMBL/GenBank/DDBJ databases">
        <authorList>
            <person name="King R."/>
        </authorList>
    </citation>
    <scope>NUCLEOTIDE SEQUENCE</scope>
</reference>
<evidence type="ECO:0000256" key="5">
    <source>
        <dbReference type="ARBA" id="ARBA00022692"/>
    </source>
</evidence>
<dbReference type="EMBL" id="OV651814">
    <property type="protein sequence ID" value="CAH1106547.1"/>
    <property type="molecule type" value="Genomic_DNA"/>
</dbReference>
<keyword evidence="4" id="KW-0762">Sugar transport</keyword>
<feature type="transmembrane region" description="Helical" evidence="8">
    <location>
        <begin position="254"/>
        <end position="276"/>
    </location>
</feature>
<gene>
    <name evidence="10" type="ORF">PSYICH_LOCUS6461</name>
</gene>
<feature type="transmembrane region" description="Helical" evidence="8">
    <location>
        <begin position="319"/>
        <end position="341"/>
    </location>
</feature>
<dbReference type="FunFam" id="1.20.1250.20:FF:000218">
    <property type="entry name" value="facilitated trehalose transporter Tret1"/>
    <property type="match status" value="1"/>
</dbReference>
<evidence type="ECO:0000313" key="11">
    <source>
        <dbReference type="Proteomes" id="UP001153636"/>
    </source>
</evidence>
<proteinExistence type="predicted"/>
<dbReference type="PROSITE" id="PS50850">
    <property type="entry name" value="MFS"/>
    <property type="match status" value="1"/>
</dbReference>
<feature type="transmembrane region" description="Helical" evidence="8">
    <location>
        <begin position="87"/>
        <end position="104"/>
    </location>
</feature>
<organism evidence="10 11">
    <name type="scientific">Psylliodes chrysocephalus</name>
    <dbReference type="NCBI Taxonomy" id="3402493"/>
    <lineage>
        <taxon>Eukaryota</taxon>
        <taxon>Metazoa</taxon>
        <taxon>Ecdysozoa</taxon>
        <taxon>Arthropoda</taxon>
        <taxon>Hexapoda</taxon>
        <taxon>Insecta</taxon>
        <taxon>Pterygota</taxon>
        <taxon>Neoptera</taxon>
        <taxon>Endopterygota</taxon>
        <taxon>Coleoptera</taxon>
        <taxon>Polyphaga</taxon>
        <taxon>Cucujiformia</taxon>
        <taxon>Chrysomeloidea</taxon>
        <taxon>Chrysomelidae</taxon>
        <taxon>Galerucinae</taxon>
        <taxon>Alticini</taxon>
        <taxon>Psylliodes</taxon>
    </lineage>
</organism>
<feature type="transmembrane region" description="Helical" evidence="8">
    <location>
        <begin position="144"/>
        <end position="163"/>
    </location>
</feature>
<dbReference type="PANTHER" id="PTHR48021">
    <property type="match status" value="1"/>
</dbReference>
<keyword evidence="11" id="KW-1185">Reference proteome</keyword>
<feature type="transmembrane region" description="Helical" evidence="8">
    <location>
        <begin position="353"/>
        <end position="377"/>
    </location>
</feature>
<dbReference type="PANTHER" id="PTHR48021:SF46">
    <property type="entry name" value="MAJOR FACILITATOR SUPERFAMILY (MFS) PROFILE DOMAIN-CONTAINING PROTEIN"/>
    <property type="match status" value="1"/>
</dbReference>